<name>M0AEZ6_NATA1</name>
<dbReference type="STRING" id="29540.C481_20926"/>
<feature type="region of interest" description="Disordered" evidence="1">
    <location>
        <begin position="47"/>
        <end position="79"/>
    </location>
</feature>
<sequence length="79" mass="9670">MEREFNSEADAERRLELIRDAVEAAREVAPEEVVEELEAKRNELYQEVLAERHPDPVDERRQRRREERERNRQFQRPVL</sequence>
<evidence type="ECO:0000256" key="1">
    <source>
        <dbReference type="SAM" id="MobiDB-lite"/>
    </source>
</evidence>
<reference evidence="2 3" key="1">
    <citation type="journal article" date="2014" name="PLoS Genet.">
        <title>Phylogenetically driven sequencing of extremely halophilic archaea reveals strategies for static and dynamic osmo-response.</title>
        <authorList>
            <person name="Becker E.A."/>
            <person name="Seitzer P.M."/>
            <person name="Tritt A."/>
            <person name="Larsen D."/>
            <person name="Krusor M."/>
            <person name="Yao A.I."/>
            <person name="Wu D."/>
            <person name="Madern D."/>
            <person name="Eisen J.A."/>
            <person name="Darling A.E."/>
            <person name="Facciotti M.T."/>
        </authorList>
    </citation>
    <scope>NUCLEOTIDE SEQUENCE [LARGE SCALE GENOMIC DNA]</scope>
    <source>
        <strain evidence="2 3">DSM 12278</strain>
    </source>
</reference>
<dbReference type="EMBL" id="AOIO01000049">
    <property type="protein sequence ID" value="ELY97094.1"/>
    <property type="molecule type" value="Genomic_DNA"/>
</dbReference>
<proteinExistence type="predicted"/>
<protein>
    <submittedName>
        <fullName evidence="2">Uncharacterized protein</fullName>
    </submittedName>
</protein>
<comment type="caution">
    <text evidence="2">The sequence shown here is derived from an EMBL/GenBank/DDBJ whole genome shotgun (WGS) entry which is preliminary data.</text>
</comment>
<feature type="compositionally biased region" description="Basic and acidic residues" evidence="1">
    <location>
        <begin position="47"/>
        <end position="72"/>
    </location>
</feature>
<gene>
    <name evidence="2" type="ORF">C481_20926</name>
</gene>
<dbReference type="PATRIC" id="fig|29540.5.peg.4229"/>
<dbReference type="AlphaFoldDB" id="M0AEZ6"/>
<organism evidence="2 3">
    <name type="scientific">Natrialba asiatica (strain ATCC 700177 / DSM 12278 / JCM 9576 / FERM P-10747 / NBRC 102637 / 172P1)</name>
    <dbReference type="NCBI Taxonomy" id="29540"/>
    <lineage>
        <taxon>Archaea</taxon>
        <taxon>Methanobacteriati</taxon>
        <taxon>Methanobacteriota</taxon>
        <taxon>Stenosarchaea group</taxon>
        <taxon>Halobacteria</taxon>
        <taxon>Halobacteriales</taxon>
        <taxon>Natrialbaceae</taxon>
        <taxon>Natrialba</taxon>
    </lineage>
</organism>
<dbReference type="RefSeq" id="WP_006111311.1">
    <property type="nucleotide sequence ID" value="NZ_AOIO01000049.1"/>
</dbReference>
<evidence type="ECO:0000313" key="2">
    <source>
        <dbReference type="EMBL" id="ELY97094.1"/>
    </source>
</evidence>
<dbReference type="Proteomes" id="UP000011554">
    <property type="component" value="Unassembled WGS sequence"/>
</dbReference>
<accession>M0AEZ6</accession>
<evidence type="ECO:0000313" key="3">
    <source>
        <dbReference type="Proteomes" id="UP000011554"/>
    </source>
</evidence>
<keyword evidence="3" id="KW-1185">Reference proteome</keyword>